<evidence type="ECO:0000313" key="4">
    <source>
        <dbReference type="Proteomes" id="UP000249115"/>
    </source>
</evidence>
<dbReference type="EMBL" id="VORV01000026">
    <property type="protein sequence ID" value="TXD75452.1"/>
    <property type="molecule type" value="Genomic_DNA"/>
</dbReference>
<evidence type="ECO:0000313" key="3">
    <source>
        <dbReference type="EMBL" id="TXD75452.1"/>
    </source>
</evidence>
<evidence type="ECO:0000259" key="1">
    <source>
        <dbReference type="Pfam" id="PF19745"/>
    </source>
</evidence>
<organism evidence="2 4">
    <name type="scientific">Algoriphagus ratkowskyi</name>
    <dbReference type="NCBI Taxonomy" id="57028"/>
    <lineage>
        <taxon>Bacteria</taxon>
        <taxon>Pseudomonadati</taxon>
        <taxon>Bacteroidota</taxon>
        <taxon>Cytophagia</taxon>
        <taxon>Cytophagales</taxon>
        <taxon>Cyclobacteriaceae</taxon>
        <taxon>Algoriphagus</taxon>
    </lineage>
</organism>
<sequence length="334" mass="39353">MSDLVTKNHKKHLVWILTVRGFGSEINNLIYAINYAKQNNLSIGVISTYWNFRYNEGLNDYFKIEEYKDPKISKLLFLYKGFINPLTYAFRKNRFSELTKQALELFIGKSKEKNIFKENLLSYSFKRMKKLLGVESELMFEVFDDIRLFNFHQRNLDREAFILQMNEILLDFWKFNTETSQAIEDKKQKLNLESLVNYAVFHIRRGDKVAAATMEDRPYEVEEYVEKLSVLNPSIKTIFLMTDDYKVFLELKEKFPNYQIHTLSDPISTGHDQDTFNKSSPESKRKHGIDLLTELEIARNGEIFIGSRGSNIFRLVEYFKITGCHDLSDNSNEL</sequence>
<name>A0A2W7RG42_9BACT</name>
<protein>
    <recommendedName>
        <fullName evidence="1">Alpha-(1,6)-fucosyltransferase N- and catalytic domain-containing protein</fullName>
    </recommendedName>
</protein>
<dbReference type="InterPro" id="IPR045573">
    <property type="entry name" value="Fut8_N_cat"/>
</dbReference>
<gene>
    <name evidence="3" type="ORF">ESW18_20505</name>
    <name evidence="2" type="ORF">LV84_04206</name>
</gene>
<dbReference type="OrthoDB" id="1035290at2"/>
<evidence type="ECO:0000313" key="5">
    <source>
        <dbReference type="Proteomes" id="UP000321927"/>
    </source>
</evidence>
<reference evidence="2 4" key="1">
    <citation type="submission" date="2018-06" db="EMBL/GenBank/DDBJ databases">
        <title>Genomic Encyclopedia of Archaeal and Bacterial Type Strains, Phase II (KMG-II): from individual species to whole genera.</title>
        <authorList>
            <person name="Goeker M."/>
        </authorList>
    </citation>
    <scope>NUCLEOTIDE SEQUENCE [LARGE SCALE GENOMIC DNA]</scope>
    <source>
        <strain evidence="2 4">DSM 22686</strain>
    </source>
</reference>
<dbReference type="PANTHER" id="PTHR13132">
    <property type="entry name" value="ALPHA- 1,6 -FUCOSYLTRANSFERASE"/>
    <property type="match status" value="1"/>
</dbReference>
<accession>A0A2W7RG42</accession>
<dbReference type="Proteomes" id="UP000249115">
    <property type="component" value="Unassembled WGS sequence"/>
</dbReference>
<reference evidence="3 5" key="2">
    <citation type="submission" date="2019-08" db="EMBL/GenBank/DDBJ databases">
        <title>Genome of Algoriphagus ratkowskyi IC026.</title>
        <authorList>
            <person name="Bowman J.P."/>
        </authorList>
    </citation>
    <scope>NUCLEOTIDE SEQUENCE [LARGE SCALE GENOMIC DNA]</scope>
    <source>
        <strain evidence="3 5">IC026</strain>
    </source>
</reference>
<dbReference type="GO" id="GO:0046921">
    <property type="term" value="F:alpha-(1-&gt;6)-fucosyltransferase activity"/>
    <property type="evidence" value="ECO:0007669"/>
    <property type="project" value="TreeGrafter"/>
</dbReference>
<feature type="domain" description="Alpha-(1,6)-fucosyltransferase N- and catalytic" evidence="1">
    <location>
        <begin position="160"/>
        <end position="261"/>
    </location>
</feature>
<keyword evidence="5" id="KW-1185">Reference proteome</keyword>
<evidence type="ECO:0000313" key="2">
    <source>
        <dbReference type="EMBL" id="PZX49675.1"/>
    </source>
</evidence>
<dbReference type="EMBL" id="QKZU01000028">
    <property type="protein sequence ID" value="PZX49675.1"/>
    <property type="molecule type" value="Genomic_DNA"/>
</dbReference>
<dbReference type="AlphaFoldDB" id="A0A2W7RG42"/>
<dbReference type="Pfam" id="PF19745">
    <property type="entry name" value="FUT8_N_cat"/>
    <property type="match status" value="1"/>
</dbReference>
<dbReference type="GO" id="GO:0006487">
    <property type="term" value="P:protein N-linked glycosylation"/>
    <property type="evidence" value="ECO:0007669"/>
    <property type="project" value="TreeGrafter"/>
</dbReference>
<proteinExistence type="predicted"/>
<dbReference type="Proteomes" id="UP000321927">
    <property type="component" value="Unassembled WGS sequence"/>
</dbReference>
<dbReference type="PANTHER" id="PTHR13132:SF29">
    <property type="entry name" value="ALPHA-(1,6)-FUCOSYLTRANSFERASE"/>
    <property type="match status" value="1"/>
</dbReference>
<comment type="caution">
    <text evidence="2">The sequence shown here is derived from an EMBL/GenBank/DDBJ whole genome shotgun (WGS) entry which is preliminary data.</text>
</comment>
<dbReference type="Gene3D" id="3.40.50.11350">
    <property type="match status" value="1"/>
</dbReference>
<dbReference type="RefSeq" id="WP_086503371.1">
    <property type="nucleotide sequence ID" value="NZ_MSSV01000037.1"/>
</dbReference>